<evidence type="ECO:0000256" key="1">
    <source>
        <dbReference type="SAM" id="MobiDB-lite"/>
    </source>
</evidence>
<comment type="caution">
    <text evidence="2">The sequence shown here is derived from an EMBL/GenBank/DDBJ whole genome shotgun (WGS) entry which is preliminary data.</text>
</comment>
<dbReference type="EMBL" id="BLXT01006765">
    <property type="protein sequence ID" value="GFO33120.1"/>
    <property type="molecule type" value="Genomic_DNA"/>
</dbReference>
<sequence length="112" mass="12356">MASGEIVKLFSVCLTKTIVRLHCAIATVPVTAPLVSALDVTNDQHKKACVTCLMSLPQRHIIYIINRSLLALDAHNYFHHYRSVHDLISKPVPSPSSSATHIKDNIKAENES</sequence>
<feature type="compositionally biased region" description="Basic and acidic residues" evidence="1">
    <location>
        <begin position="101"/>
        <end position="112"/>
    </location>
</feature>
<dbReference type="AlphaFoldDB" id="A0AAV4CMK7"/>
<feature type="region of interest" description="Disordered" evidence="1">
    <location>
        <begin position="90"/>
        <end position="112"/>
    </location>
</feature>
<gene>
    <name evidence="2" type="ORF">PoB_005962500</name>
</gene>
<evidence type="ECO:0000313" key="2">
    <source>
        <dbReference type="EMBL" id="GFO33120.1"/>
    </source>
</evidence>
<proteinExistence type="predicted"/>
<keyword evidence="3" id="KW-1185">Reference proteome</keyword>
<dbReference type="Proteomes" id="UP000735302">
    <property type="component" value="Unassembled WGS sequence"/>
</dbReference>
<protein>
    <submittedName>
        <fullName evidence="2">Uncharacterized protein</fullName>
    </submittedName>
</protein>
<reference evidence="2 3" key="1">
    <citation type="journal article" date="2021" name="Elife">
        <title>Chloroplast acquisition without the gene transfer in kleptoplastic sea slugs, Plakobranchus ocellatus.</title>
        <authorList>
            <person name="Maeda T."/>
            <person name="Takahashi S."/>
            <person name="Yoshida T."/>
            <person name="Shimamura S."/>
            <person name="Takaki Y."/>
            <person name="Nagai Y."/>
            <person name="Toyoda A."/>
            <person name="Suzuki Y."/>
            <person name="Arimoto A."/>
            <person name="Ishii H."/>
            <person name="Satoh N."/>
            <person name="Nishiyama T."/>
            <person name="Hasebe M."/>
            <person name="Maruyama T."/>
            <person name="Minagawa J."/>
            <person name="Obokata J."/>
            <person name="Shigenobu S."/>
        </authorList>
    </citation>
    <scope>NUCLEOTIDE SEQUENCE [LARGE SCALE GENOMIC DNA]</scope>
</reference>
<organism evidence="2 3">
    <name type="scientific">Plakobranchus ocellatus</name>
    <dbReference type="NCBI Taxonomy" id="259542"/>
    <lineage>
        <taxon>Eukaryota</taxon>
        <taxon>Metazoa</taxon>
        <taxon>Spiralia</taxon>
        <taxon>Lophotrochozoa</taxon>
        <taxon>Mollusca</taxon>
        <taxon>Gastropoda</taxon>
        <taxon>Heterobranchia</taxon>
        <taxon>Euthyneura</taxon>
        <taxon>Panpulmonata</taxon>
        <taxon>Sacoglossa</taxon>
        <taxon>Placobranchoidea</taxon>
        <taxon>Plakobranchidae</taxon>
        <taxon>Plakobranchus</taxon>
    </lineage>
</organism>
<accession>A0AAV4CMK7</accession>
<evidence type="ECO:0000313" key="3">
    <source>
        <dbReference type="Proteomes" id="UP000735302"/>
    </source>
</evidence>
<name>A0AAV4CMK7_9GAST</name>